<dbReference type="Proteomes" id="UP000832041">
    <property type="component" value="Chromosome"/>
</dbReference>
<reference evidence="2 3" key="1">
    <citation type="submission" date="2020-04" db="EMBL/GenBank/DDBJ databases">
        <title>Thermobifida alba genome sequencing and assembly.</title>
        <authorList>
            <person name="Luzics S."/>
            <person name="Horvath B."/>
            <person name="Nagy I."/>
            <person name="Toth A."/>
            <person name="Nagy I."/>
            <person name="Kukolya J."/>
        </authorList>
    </citation>
    <scope>NUCLEOTIDE SEQUENCE [LARGE SCALE GENOMIC DNA]</scope>
    <source>
        <strain evidence="2 3">DSM 43795</strain>
    </source>
</reference>
<keyword evidence="3" id="KW-1185">Reference proteome</keyword>
<organism evidence="2 3">
    <name type="scientific">Thermobifida alba</name>
    <name type="common">Thermomonospora alba</name>
    <dbReference type="NCBI Taxonomy" id="53522"/>
    <lineage>
        <taxon>Bacteria</taxon>
        <taxon>Bacillati</taxon>
        <taxon>Actinomycetota</taxon>
        <taxon>Actinomycetes</taxon>
        <taxon>Streptosporangiales</taxon>
        <taxon>Nocardiopsidaceae</taxon>
        <taxon>Thermobifida</taxon>
    </lineage>
</organism>
<evidence type="ECO:0000313" key="2">
    <source>
        <dbReference type="EMBL" id="UPT20392.1"/>
    </source>
</evidence>
<dbReference type="RefSeq" id="WP_248592650.1">
    <property type="nucleotide sequence ID" value="NZ_BAABEB010000012.1"/>
</dbReference>
<evidence type="ECO:0000313" key="3">
    <source>
        <dbReference type="Proteomes" id="UP000832041"/>
    </source>
</evidence>
<dbReference type="EMBL" id="CP051627">
    <property type="protein sequence ID" value="UPT20392.1"/>
    <property type="molecule type" value="Genomic_DNA"/>
</dbReference>
<accession>A0ABY4KY84</accession>
<gene>
    <name evidence="2" type="ORF">FOF52_04940</name>
</gene>
<protein>
    <recommendedName>
        <fullName evidence="4">Asp23/Gls24 family envelope stress response protein</fullName>
    </recommendedName>
</protein>
<evidence type="ECO:0000256" key="1">
    <source>
        <dbReference type="SAM" id="MobiDB-lite"/>
    </source>
</evidence>
<name>A0ABY4KY84_THEAE</name>
<sequence>MSTSTAQRIAETAARVALTVPGVAGLQPRPPEPSAEGPAAPRRDPVGTADPAEADVRVDHAGGWHVEVRCVLDGRVRALDAARAVRDSVTAHLLTGPAHPEPVSVSVVVTRIAAPSPAGSAAD</sequence>
<proteinExistence type="predicted"/>
<feature type="region of interest" description="Disordered" evidence="1">
    <location>
        <begin position="20"/>
        <end position="58"/>
    </location>
</feature>
<evidence type="ECO:0008006" key="4">
    <source>
        <dbReference type="Google" id="ProtNLM"/>
    </source>
</evidence>